<evidence type="ECO:0000313" key="1">
    <source>
        <dbReference type="EMBL" id="KSU19602.1"/>
    </source>
</evidence>
<evidence type="ECO:0000313" key="2">
    <source>
        <dbReference type="Proteomes" id="UP000053719"/>
    </source>
</evidence>
<dbReference type="PATRIC" id="fig|1360.114.peg.2582"/>
<name>A0A0V8E1A1_LACLL</name>
<reference evidence="2" key="1">
    <citation type="submission" date="2015-10" db="EMBL/GenBank/DDBJ databases">
        <title>Draft Genome Sequences of 11 Lactococcus lactis subspecies cremoris strains.</title>
        <authorList>
            <person name="Wels M."/>
            <person name="Backus L."/>
            <person name="Boekhorst J."/>
            <person name="Dijkstra A."/>
            <person name="Beerthuizen M."/>
            <person name="Kelly W."/>
            <person name="Siezen R."/>
            <person name="Bachmann H."/>
            <person name="Van Hijum S."/>
        </authorList>
    </citation>
    <scope>NUCLEOTIDE SEQUENCE [LARGE SCALE GENOMIC DNA]</scope>
    <source>
        <strain evidence="2">M20</strain>
    </source>
</reference>
<gene>
    <name evidence="1" type="ORF">M20_2019</name>
</gene>
<organism evidence="1 2">
    <name type="scientific">Lactococcus lactis subsp. lactis</name>
    <name type="common">Streptococcus lactis</name>
    <dbReference type="NCBI Taxonomy" id="1360"/>
    <lineage>
        <taxon>Bacteria</taxon>
        <taxon>Bacillati</taxon>
        <taxon>Bacillota</taxon>
        <taxon>Bacilli</taxon>
        <taxon>Lactobacillales</taxon>
        <taxon>Streptococcaceae</taxon>
        <taxon>Lactococcus</taxon>
    </lineage>
</organism>
<comment type="caution">
    <text evidence="1">The sequence shown here is derived from an EMBL/GenBank/DDBJ whole genome shotgun (WGS) entry which is preliminary data.</text>
</comment>
<dbReference type="AlphaFoldDB" id="A0A0V8E1A1"/>
<dbReference type="Proteomes" id="UP000053719">
    <property type="component" value="Unassembled WGS sequence"/>
</dbReference>
<protein>
    <submittedName>
        <fullName evidence="1">Uncharacterized protein</fullName>
    </submittedName>
</protein>
<dbReference type="EMBL" id="LKLU01000104">
    <property type="protein sequence ID" value="KSU19602.1"/>
    <property type="molecule type" value="Genomic_DNA"/>
</dbReference>
<accession>A0A0V8E1A1</accession>
<proteinExistence type="predicted"/>
<sequence>MYIIGAITGWAVKRNGVKKMINSVQDETKKDIRQLQKQIRK</sequence>